<dbReference type="Proteomes" id="UP001597326">
    <property type="component" value="Unassembled WGS sequence"/>
</dbReference>
<dbReference type="PANTHER" id="PTHR31793:SF24">
    <property type="entry name" value="LONG-CHAIN ACYL-COA THIOESTERASE FADM"/>
    <property type="match status" value="1"/>
</dbReference>
<protein>
    <submittedName>
        <fullName evidence="1">Acyl-CoA thioesterase</fullName>
        <ecNumber evidence="1">3.1.2.-</ecNumber>
    </submittedName>
</protein>
<evidence type="ECO:0000313" key="1">
    <source>
        <dbReference type="EMBL" id="MFD1890254.1"/>
    </source>
</evidence>
<dbReference type="InterPro" id="IPR029069">
    <property type="entry name" value="HotDog_dom_sf"/>
</dbReference>
<comment type="caution">
    <text evidence="1">The sequence shown here is derived from an EMBL/GenBank/DDBJ whole genome shotgun (WGS) entry which is preliminary data.</text>
</comment>
<gene>
    <name evidence="1" type="ORF">ACFSCS_08680</name>
</gene>
<dbReference type="Gene3D" id="3.10.129.10">
    <property type="entry name" value="Hotdog Thioesterase"/>
    <property type="match status" value="2"/>
</dbReference>
<proteinExistence type="predicted"/>
<keyword evidence="2" id="KW-1185">Reference proteome</keyword>
<dbReference type="RefSeq" id="WP_343873268.1">
    <property type="nucleotide sequence ID" value="NZ_JBHSTS010000009.1"/>
</dbReference>
<reference evidence="2" key="1">
    <citation type="journal article" date="2019" name="Int. J. Syst. Evol. Microbiol.">
        <title>The Global Catalogue of Microorganisms (GCM) 10K type strain sequencing project: providing services to taxonomists for standard genome sequencing and annotation.</title>
        <authorList>
            <consortium name="The Broad Institute Genomics Platform"/>
            <consortium name="The Broad Institute Genome Sequencing Center for Infectious Disease"/>
            <person name="Wu L."/>
            <person name="Ma J."/>
        </authorList>
    </citation>
    <scope>NUCLEOTIDE SEQUENCE [LARGE SCALE GENOMIC DNA]</scope>
    <source>
        <strain evidence="2">CAIM 431</strain>
    </source>
</reference>
<dbReference type="EMBL" id="JBHUFZ010000018">
    <property type="protein sequence ID" value="MFD1890254.1"/>
    <property type="molecule type" value="Genomic_DNA"/>
</dbReference>
<dbReference type="InterPro" id="IPR050563">
    <property type="entry name" value="4-hydroxybenzoyl-CoA_TE"/>
</dbReference>
<accession>A0ABW4RX02</accession>
<dbReference type="EC" id="3.1.2.-" evidence="1"/>
<dbReference type="GO" id="GO:0016787">
    <property type="term" value="F:hydrolase activity"/>
    <property type="evidence" value="ECO:0007669"/>
    <property type="project" value="UniProtKB-KW"/>
</dbReference>
<dbReference type="Pfam" id="PF13279">
    <property type="entry name" value="4HBT_2"/>
    <property type="match status" value="2"/>
</dbReference>
<keyword evidence="1" id="KW-0378">Hydrolase</keyword>
<dbReference type="SUPFAM" id="SSF54637">
    <property type="entry name" value="Thioesterase/thiol ester dehydrase-isomerase"/>
    <property type="match status" value="2"/>
</dbReference>
<dbReference type="CDD" id="cd00586">
    <property type="entry name" value="4HBT"/>
    <property type="match status" value="2"/>
</dbReference>
<name>A0ABW4RX02_9ACTN</name>
<organism evidence="1 2">
    <name type="scientific">Luteococcus peritonei</name>
    <dbReference type="NCBI Taxonomy" id="88874"/>
    <lineage>
        <taxon>Bacteria</taxon>
        <taxon>Bacillati</taxon>
        <taxon>Actinomycetota</taxon>
        <taxon>Actinomycetes</taxon>
        <taxon>Propionibacteriales</taxon>
        <taxon>Propionibacteriaceae</taxon>
        <taxon>Luteococcus</taxon>
    </lineage>
</organism>
<sequence length="285" mass="31532">MDAQAHVNNGTYVDYLQEARADFLLHGPNRHLLGGGVVVVGHSVDFLRPVVFSAEPLRVELQVTEVGASRFRLAYELFHEGEPVGRARTTLCPFDFTRQRPRRLTDAEREHFASLSAPVEPQRELSAPPLRGRGHVHSFRVRWSDLDSYGHVNNVRYFDYLQEARIAMTTALDPGMVRAGSQLDDGRQAGLDEQMWLVARQDIDYVVQMDHRLEPYQVVTAPVRLGTSSIVLAAEVTDPLHPHADGSGLVLARGRTVLVCADAQGRPQPLSQSTRAALSAALVTA</sequence>
<evidence type="ECO:0000313" key="2">
    <source>
        <dbReference type="Proteomes" id="UP001597326"/>
    </source>
</evidence>
<dbReference type="PANTHER" id="PTHR31793">
    <property type="entry name" value="4-HYDROXYBENZOYL-COA THIOESTERASE FAMILY MEMBER"/>
    <property type="match status" value="1"/>
</dbReference>